<evidence type="ECO:0000313" key="2">
    <source>
        <dbReference type="EMBL" id="MFC4132123.1"/>
    </source>
</evidence>
<dbReference type="EMBL" id="JBHSAY010000009">
    <property type="protein sequence ID" value="MFC4132123.1"/>
    <property type="molecule type" value="Genomic_DNA"/>
</dbReference>
<feature type="transmembrane region" description="Helical" evidence="1">
    <location>
        <begin position="108"/>
        <end position="127"/>
    </location>
</feature>
<evidence type="ECO:0000313" key="3">
    <source>
        <dbReference type="Proteomes" id="UP001595816"/>
    </source>
</evidence>
<keyword evidence="1" id="KW-1133">Transmembrane helix</keyword>
<dbReference type="RefSeq" id="WP_382190044.1">
    <property type="nucleotide sequence ID" value="NZ_JBHSAY010000009.1"/>
</dbReference>
<feature type="transmembrane region" description="Helical" evidence="1">
    <location>
        <begin position="79"/>
        <end position="96"/>
    </location>
</feature>
<name>A0ABV8LP51_9ACTN</name>
<sequence length="185" mass="20046">MLADDVLGVTIPDAGPVFATALAIHIGAGLTCVITGALAATARKRPGRHPAAGRVYLWGLAVVFATATVLSVKRWRQDAHLFAIGLVAFTLGLFGWQMRRRRPAGWPRWHAIGMGGSYIALLTAFYVDNGPQLPLWKLLPTWAFWILPTVIGVPLIRSALRRYRRGVSTQPRRPAGRTGAGTLSS</sequence>
<evidence type="ECO:0000256" key="1">
    <source>
        <dbReference type="SAM" id="Phobius"/>
    </source>
</evidence>
<evidence type="ECO:0008006" key="4">
    <source>
        <dbReference type="Google" id="ProtNLM"/>
    </source>
</evidence>
<keyword evidence="1" id="KW-0472">Membrane</keyword>
<keyword evidence="3" id="KW-1185">Reference proteome</keyword>
<reference evidence="3" key="1">
    <citation type="journal article" date="2019" name="Int. J. Syst. Evol. Microbiol.">
        <title>The Global Catalogue of Microorganisms (GCM) 10K type strain sequencing project: providing services to taxonomists for standard genome sequencing and annotation.</title>
        <authorList>
            <consortium name="The Broad Institute Genomics Platform"/>
            <consortium name="The Broad Institute Genome Sequencing Center for Infectious Disease"/>
            <person name="Wu L."/>
            <person name="Ma J."/>
        </authorList>
    </citation>
    <scope>NUCLEOTIDE SEQUENCE [LARGE SCALE GENOMIC DNA]</scope>
    <source>
        <strain evidence="3">CGMCC 4.7289</strain>
    </source>
</reference>
<protein>
    <recommendedName>
        <fullName evidence="4">DUF2306 domain-containing protein</fullName>
    </recommendedName>
</protein>
<proteinExistence type="predicted"/>
<keyword evidence="1" id="KW-0812">Transmembrane</keyword>
<dbReference type="Proteomes" id="UP001595816">
    <property type="component" value="Unassembled WGS sequence"/>
</dbReference>
<organism evidence="2 3">
    <name type="scientific">Hamadaea flava</name>
    <dbReference type="NCBI Taxonomy" id="1742688"/>
    <lineage>
        <taxon>Bacteria</taxon>
        <taxon>Bacillati</taxon>
        <taxon>Actinomycetota</taxon>
        <taxon>Actinomycetes</taxon>
        <taxon>Micromonosporales</taxon>
        <taxon>Micromonosporaceae</taxon>
        <taxon>Hamadaea</taxon>
    </lineage>
</organism>
<comment type="caution">
    <text evidence="2">The sequence shown here is derived from an EMBL/GenBank/DDBJ whole genome shotgun (WGS) entry which is preliminary data.</text>
</comment>
<feature type="transmembrane region" description="Helical" evidence="1">
    <location>
        <begin position="20"/>
        <end position="43"/>
    </location>
</feature>
<feature type="transmembrane region" description="Helical" evidence="1">
    <location>
        <begin position="55"/>
        <end position="73"/>
    </location>
</feature>
<gene>
    <name evidence="2" type="ORF">ACFOZ4_16050</name>
</gene>
<feature type="transmembrane region" description="Helical" evidence="1">
    <location>
        <begin position="139"/>
        <end position="156"/>
    </location>
</feature>
<accession>A0ABV8LP51</accession>